<feature type="domain" description="HTH tetR-type" evidence="6">
    <location>
        <begin position="33"/>
        <end position="93"/>
    </location>
</feature>
<protein>
    <submittedName>
        <fullName evidence="7">TetR/AcrR family transcriptional regulator</fullName>
    </submittedName>
</protein>
<keyword evidence="2 4" id="KW-0238">DNA-binding</keyword>
<keyword evidence="1" id="KW-0805">Transcription regulation</keyword>
<evidence type="ECO:0000256" key="2">
    <source>
        <dbReference type="ARBA" id="ARBA00023125"/>
    </source>
</evidence>
<sequence>MQNDTSDPRPPAVGTRAAQAAARRTERRRKSAEEEIDRLLEVTLGLIEKSAPAMPSVSDIVAAAGISNHTLYRSFPSKDDLVLAVLEKGVARVVEVIDARMSGLTDPEEQISAWTRGVLRQVSNVEAAKTSRTVLGHLSQSGSVSSTGSQHELLRPISDLLTAPLEALGGDPVRDGACISDLVFGAMRRHLWDSTAPSDEDIEWISEFALGGLRRERAKTGPGKRTRN</sequence>
<accession>A0ABW6SF20</accession>
<keyword evidence="3" id="KW-0804">Transcription</keyword>
<gene>
    <name evidence="7" type="ORF">ACFYXQ_44405</name>
</gene>
<keyword evidence="8" id="KW-1185">Reference proteome</keyword>
<dbReference type="Pfam" id="PF00440">
    <property type="entry name" value="TetR_N"/>
    <property type="match status" value="1"/>
</dbReference>
<comment type="caution">
    <text evidence="7">The sequence shown here is derived from an EMBL/GenBank/DDBJ whole genome shotgun (WGS) entry which is preliminary data.</text>
</comment>
<dbReference type="RefSeq" id="WP_051193102.1">
    <property type="nucleotide sequence ID" value="NZ_JBIAQY010000031.1"/>
</dbReference>
<dbReference type="Gene3D" id="1.10.357.10">
    <property type="entry name" value="Tetracycline Repressor, domain 2"/>
    <property type="match status" value="1"/>
</dbReference>
<dbReference type="PANTHER" id="PTHR30055">
    <property type="entry name" value="HTH-TYPE TRANSCRIPTIONAL REGULATOR RUTR"/>
    <property type="match status" value="1"/>
</dbReference>
<dbReference type="InterPro" id="IPR001647">
    <property type="entry name" value="HTH_TetR"/>
</dbReference>
<evidence type="ECO:0000256" key="4">
    <source>
        <dbReference type="PROSITE-ProRule" id="PRU00335"/>
    </source>
</evidence>
<dbReference type="Proteomes" id="UP001601992">
    <property type="component" value="Unassembled WGS sequence"/>
</dbReference>
<evidence type="ECO:0000256" key="1">
    <source>
        <dbReference type="ARBA" id="ARBA00023015"/>
    </source>
</evidence>
<feature type="DNA-binding region" description="H-T-H motif" evidence="4">
    <location>
        <begin position="56"/>
        <end position="75"/>
    </location>
</feature>
<name>A0ABW6SF20_9NOCA</name>
<evidence type="ECO:0000256" key="5">
    <source>
        <dbReference type="SAM" id="MobiDB-lite"/>
    </source>
</evidence>
<dbReference type="SUPFAM" id="SSF46689">
    <property type="entry name" value="Homeodomain-like"/>
    <property type="match status" value="1"/>
</dbReference>
<evidence type="ECO:0000313" key="7">
    <source>
        <dbReference type="EMBL" id="MFF3574812.1"/>
    </source>
</evidence>
<evidence type="ECO:0000313" key="8">
    <source>
        <dbReference type="Proteomes" id="UP001601992"/>
    </source>
</evidence>
<dbReference type="InterPro" id="IPR009057">
    <property type="entry name" value="Homeodomain-like_sf"/>
</dbReference>
<feature type="region of interest" description="Disordered" evidence="5">
    <location>
        <begin position="1"/>
        <end position="33"/>
    </location>
</feature>
<organism evidence="7 8">
    <name type="scientific">Nocardia jiangxiensis</name>
    <dbReference type="NCBI Taxonomy" id="282685"/>
    <lineage>
        <taxon>Bacteria</taxon>
        <taxon>Bacillati</taxon>
        <taxon>Actinomycetota</taxon>
        <taxon>Actinomycetes</taxon>
        <taxon>Mycobacteriales</taxon>
        <taxon>Nocardiaceae</taxon>
        <taxon>Nocardia</taxon>
    </lineage>
</organism>
<dbReference type="EMBL" id="JBIAQY010000031">
    <property type="protein sequence ID" value="MFF3574812.1"/>
    <property type="molecule type" value="Genomic_DNA"/>
</dbReference>
<proteinExistence type="predicted"/>
<evidence type="ECO:0000259" key="6">
    <source>
        <dbReference type="PROSITE" id="PS50977"/>
    </source>
</evidence>
<reference evidence="7 8" key="1">
    <citation type="submission" date="2024-10" db="EMBL/GenBank/DDBJ databases">
        <title>The Natural Products Discovery Center: Release of the First 8490 Sequenced Strains for Exploring Actinobacteria Biosynthetic Diversity.</title>
        <authorList>
            <person name="Kalkreuter E."/>
            <person name="Kautsar S.A."/>
            <person name="Yang D."/>
            <person name="Bader C.D."/>
            <person name="Teijaro C.N."/>
            <person name="Fluegel L."/>
            <person name="Davis C.M."/>
            <person name="Simpson J.R."/>
            <person name="Lauterbach L."/>
            <person name="Steele A.D."/>
            <person name="Gui C."/>
            <person name="Meng S."/>
            <person name="Li G."/>
            <person name="Viehrig K."/>
            <person name="Ye F."/>
            <person name="Su P."/>
            <person name="Kiefer A.F."/>
            <person name="Nichols A."/>
            <person name="Cepeda A.J."/>
            <person name="Yan W."/>
            <person name="Fan B."/>
            <person name="Jiang Y."/>
            <person name="Adhikari A."/>
            <person name="Zheng C.-J."/>
            <person name="Schuster L."/>
            <person name="Cowan T.M."/>
            <person name="Smanski M.J."/>
            <person name="Chevrette M.G."/>
            <person name="De Carvalho L.P.S."/>
            <person name="Shen B."/>
        </authorList>
    </citation>
    <scope>NUCLEOTIDE SEQUENCE [LARGE SCALE GENOMIC DNA]</scope>
    <source>
        <strain evidence="7 8">NPDC002593</strain>
    </source>
</reference>
<dbReference type="PROSITE" id="PS50977">
    <property type="entry name" value="HTH_TETR_2"/>
    <property type="match status" value="1"/>
</dbReference>
<evidence type="ECO:0000256" key="3">
    <source>
        <dbReference type="ARBA" id="ARBA00023163"/>
    </source>
</evidence>
<dbReference type="PANTHER" id="PTHR30055:SF234">
    <property type="entry name" value="HTH-TYPE TRANSCRIPTIONAL REGULATOR BETI"/>
    <property type="match status" value="1"/>
</dbReference>
<dbReference type="InterPro" id="IPR050109">
    <property type="entry name" value="HTH-type_TetR-like_transc_reg"/>
</dbReference>